<evidence type="ECO:0000313" key="1">
    <source>
        <dbReference type="EMBL" id="MBX70360.1"/>
    </source>
</evidence>
<organism evidence="1">
    <name type="scientific">Rhizophora mucronata</name>
    <name type="common">Asiatic mangrove</name>
    <dbReference type="NCBI Taxonomy" id="61149"/>
    <lineage>
        <taxon>Eukaryota</taxon>
        <taxon>Viridiplantae</taxon>
        <taxon>Streptophyta</taxon>
        <taxon>Embryophyta</taxon>
        <taxon>Tracheophyta</taxon>
        <taxon>Spermatophyta</taxon>
        <taxon>Magnoliopsida</taxon>
        <taxon>eudicotyledons</taxon>
        <taxon>Gunneridae</taxon>
        <taxon>Pentapetalae</taxon>
        <taxon>rosids</taxon>
        <taxon>fabids</taxon>
        <taxon>Malpighiales</taxon>
        <taxon>Rhizophoraceae</taxon>
        <taxon>Rhizophora</taxon>
    </lineage>
</organism>
<proteinExistence type="predicted"/>
<dbReference type="AlphaFoldDB" id="A0A2P2QTJ8"/>
<protein>
    <submittedName>
        <fullName evidence="1">Uncharacterized protein</fullName>
    </submittedName>
</protein>
<reference evidence="1" key="1">
    <citation type="submission" date="2018-02" db="EMBL/GenBank/DDBJ databases">
        <title>Rhizophora mucronata_Transcriptome.</title>
        <authorList>
            <person name="Meera S.P."/>
            <person name="Sreeshan A."/>
            <person name="Augustine A."/>
        </authorList>
    </citation>
    <scope>NUCLEOTIDE SEQUENCE</scope>
    <source>
        <tissue evidence="1">Leaf</tissue>
    </source>
</reference>
<accession>A0A2P2QTJ8</accession>
<dbReference type="EMBL" id="GGEC01089876">
    <property type="protein sequence ID" value="MBX70360.1"/>
    <property type="molecule type" value="Transcribed_RNA"/>
</dbReference>
<name>A0A2P2QTJ8_RHIMU</name>
<sequence>MTRMAAVKDSIAPSRTEVGVILRLLVLVMDWSV</sequence>